<feature type="compositionally biased region" description="Polar residues" evidence="3">
    <location>
        <begin position="1640"/>
        <end position="1650"/>
    </location>
</feature>
<feature type="region of interest" description="Disordered" evidence="3">
    <location>
        <begin position="187"/>
        <end position="243"/>
    </location>
</feature>
<dbReference type="InterPro" id="IPR004088">
    <property type="entry name" value="KH_dom_type_1"/>
</dbReference>
<feature type="region of interest" description="Disordered" evidence="3">
    <location>
        <begin position="1813"/>
        <end position="1851"/>
    </location>
</feature>
<dbReference type="InterPro" id="IPR004087">
    <property type="entry name" value="KH_dom"/>
</dbReference>
<feature type="compositionally biased region" description="Polar residues" evidence="3">
    <location>
        <begin position="189"/>
        <end position="216"/>
    </location>
</feature>
<feature type="domain" description="K Homology" evidence="4">
    <location>
        <begin position="1064"/>
        <end position="1146"/>
    </location>
</feature>
<feature type="compositionally biased region" description="Basic and acidic residues" evidence="3">
    <location>
        <begin position="1651"/>
        <end position="1662"/>
    </location>
</feature>
<dbReference type="EMBL" id="JASGXD010000012">
    <property type="protein sequence ID" value="KAK6002383.1"/>
    <property type="molecule type" value="Genomic_DNA"/>
</dbReference>
<dbReference type="CDD" id="cd22453">
    <property type="entry name" value="KH-I_MUG60_like"/>
    <property type="match status" value="1"/>
</dbReference>
<dbReference type="PANTHER" id="PTHR10627">
    <property type="entry name" value="SCP160"/>
    <property type="match status" value="1"/>
</dbReference>
<dbReference type="PANTHER" id="PTHR10627:SF76">
    <property type="entry name" value="KH DOMAIN-CONTAINING PROTEIN YLL032C"/>
    <property type="match status" value="1"/>
</dbReference>
<dbReference type="Pfam" id="PF00013">
    <property type="entry name" value="KH_1"/>
    <property type="match status" value="2"/>
</dbReference>
<proteinExistence type="predicted"/>
<feature type="domain" description="K Homology" evidence="4">
    <location>
        <begin position="1359"/>
        <end position="1441"/>
    </location>
</feature>
<dbReference type="Gene3D" id="3.30.1370.10">
    <property type="entry name" value="K Homology domain, type 1"/>
    <property type="match status" value="3"/>
</dbReference>
<feature type="region of interest" description="Disordered" evidence="3">
    <location>
        <begin position="567"/>
        <end position="593"/>
    </location>
</feature>
<feature type="compositionally biased region" description="Pro residues" evidence="3">
    <location>
        <begin position="423"/>
        <end position="443"/>
    </location>
</feature>
<evidence type="ECO:0000256" key="2">
    <source>
        <dbReference type="PROSITE-ProRule" id="PRU00117"/>
    </source>
</evidence>
<feature type="region of interest" description="Disordered" evidence="3">
    <location>
        <begin position="521"/>
        <end position="540"/>
    </location>
</feature>
<dbReference type="SMART" id="SM00322">
    <property type="entry name" value="KH"/>
    <property type="match status" value="4"/>
</dbReference>
<dbReference type="Pfam" id="PF24563">
    <property type="entry name" value="KH_Mug60-KHD4"/>
    <property type="match status" value="1"/>
</dbReference>
<evidence type="ECO:0000256" key="1">
    <source>
        <dbReference type="ARBA" id="ARBA00022737"/>
    </source>
</evidence>
<dbReference type="Proteomes" id="UP001341245">
    <property type="component" value="Unassembled WGS sequence"/>
</dbReference>
<feature type="compositionally biased region" description="Low complexity" evidence="3">
    <location>
        <begin position="1813"/>
        <end position="1845"/>
    </location>
</feature>
<dbReference type="InterPro" id="IPR056553">
    <property type="entry name" value="KH_Mug60-KHD4"/>
</dbReference>
<keyword evidence="6" id="KW-1185">Reference proteome</keyword>
<feature type="compositionally biased region" description="Acidic residues" evidence="3">
    <location>
        <begin position="263"/>
        <end position="275"/>
    </location>
</feature>
<sequence>MASTQVNGYRPAIAEQHVQAAFYDQWLQLREAVLAEKHARFKLPAAVRQRLQSAVGSSSASNYASALQLPGLSNASSREQAMLNSTQGAAARLENAQAFSQNASTTSGMTASKSGIDPVLLTKSEDLIRAELQLKRQRIERQLKEATEQRRHMPFFKHQEDMAPLVDLTETFEKALQMVRPISGLKPSANAQTTASDSFDENSYYSSQANDWSSEEGSPKKRAEATGLASSAPLSKQHPVDVEHDDRQLQPLHTLDQHESEALYDAEREDSEEYSPPDANAFSGPDADADAMDLDDDSSEFVPQEANIPSPQATVITSHLNQLAAPQPARVSPLTLAKPPGLTQSQTSYPSAPNSQLPASPHAYQSSSAYRQQFESDDSTTSPRNSTQTSPVGAFKKQRGKGKKRKREADKEAKEARKHRPKPSAPSPEPYIKPEPVSPPPFAAPAALQPSRTRPYQLPPDVEVVSGPRSYYHEPPPLHPPSMHYGPDGVSSPTVIRVSSPGIYARSRRDDQDLRRVASLHAAHRPASPMARISSPAGYRTVSQPFPERGARYGEEVLRTPQVQYVRSERSVTPPHLRAAREGPGSMMAPPPPPARRIVVDQYGNRYYANEAEAQPRMSVAPQLRPEGELLYERAPSRQPVAYASLPAHNVYEDEHGTRMPPPPPPARRVVEQAGTAPVDYRAYRQREYSRAPEPQYYREEAAGPIYVRDAPGLRASVYPPESVPAGAYGSRAYSVRPEMEPVRYMSRQASMAPQVEYVGVAETAGRAATMAPPPAPMRAPRISTPPMHKISNFTGQARHGWDKMTPAMGFGRPHHQDMSMPPTNIKRNMATQHQMQPNSQVPGHLVNLSFNIPFASNLSGPDPDSVIYASPGAYARWTHPQPNNPDSPPPNHELPVHARNVDNLRSLCKVITEASNAQVQATVTSARPKPVPGMQRGPLNTLVTNVCLSGDSDLVYKMRAKILNETPITLRSATVDVDSTLIMVPGTEGVRTDVLRHMDDISDRTKADIFLLNPRPLDVDSASIHGTIDSLVENRLRLMIFGDMECCEHAKTRILIMIDQILMRQVDTIKLELSLHTLICGRHRRNIKLIESATGTAIYFPPLFPGIFGYSPAGSYPRARDEIIITGESQENIMQAKRRLQDLVLTTKTFVKDVAITTSKVDYILLERLDKIRKIVEQNGSYVLLPPLGNHSGLLRVQATDILNVERTVRDIMSLAGQFYSASWWLTQLDPMQRQPTPSDIRAMLPDICINSGAEINFEKLNFHINGSDDSVKAAMTIINSLPFVKKANSTLRVKVELANEHKEFVSGKKNGKINKIMSQSNVQIVFDGFNEYNFYIDVRGAQYEATKNGLDLVELEMPASISFHVPDQYHKRIIGIGGQHIQRIMKKYSVFVKFSNAMDRGGIGKDDDDVKVDNVICRTPARNADNLELVKQEIMDMVEKVDAEYVSEQVVVDRLYHRELVARMPEIEELEKKWNCKITFPGTEQASDVITVSGPEYQVPQAVDEFLGMVPESHDISFPSTVELRNFLMSAEFHDDVLQKLKDQYVVEVIVQQPKHERIGDEDVEVENLLLTYTRNNAGGLKDAIDFLVLGLVSHGLSASTVKGAIPRPKSDSFEDSMPYFDSKLLQRAEPPVVAESPTRTHFGSGESSEGHRSIFDRLRKPGSMSSFSSFLERRKNSSNSPASSLFKHASNNASKASLQSMESRESGYRNPWNDNGPDAEPDSANNQANGGWATLAAAGSRPATSSASLTSSTPYESKFPFGAGRNPSTTSLNTTLIPGLGGDVASNNAHYHTNANRSASISVEVVNASGNLSASSSSSTHGPVGSRPSSSAATAPASGYPAPIGPPQ</sequence>
<feature type="region of interest" description="Disordered" evidence="3">
    <location>
        <begin position="263"/>
        <end position="496"/>
    </location>
</feature>
<comment type="caution">
    <text evidence="5">The sequence shown here is derived from an EMBL/GenBank/DDBJ whole genome shotgun (WGS) entry which is preliminary data.</text>
</comment>
<dbReference type="PROSITE" id="PS50084">
    <property type="entry name" value="KH_TYPE_1"/>
    <property type="match status" value="1"/>
</dbReference>
<evidence type="ECO:0000313" key="5">
    <source>
        <dbReference type="EMBL" id="KAK6002383.1"/>
    </source>
</evidence>
<gene>
    <name evidence="5" type="ORF">QM012_002021</name>
</gene>
<evidence type="ECO:0000259" key="4">
    <source>
        <dbReference type="SMART" id="SM00322"/>
    </source>
</evidence>
<feature type="domain" description="K Homology" evidence="4">
    <location>
        <begin position="1291"/>
        <end position="1352"/>
    </location>
</feature>
<reference evidence="5 6" key="1">
    <citation type="submission" date="2023-11" db="EMBL/GenBank/DDBJ databases">
        <title>Draft genome sequence and annotation of the polyextremotolerant black yeast-like fungus Aureobasidium pullulans NRRL 62042.</title>
        <authorList>
            <person name="Dielentheis-Frenken M.R.E."/>
            <person name="Wibberg D."/>
            <person name="Blank L.M."/>
            <person name="Tiso T."/>
        </authorList>
    </citation>
    <scope>NUCLEOTIDE SEQUENCE [LARGE SCALE GENOMIC DNA]</scope>
    <source>
        <strain evidence="5 6">NRRL 62042</strain>
    </source>
</reference>
<keyword evidence="2" id="KW-0694">RNA-binding</keyword>
<feature type="compositionally biased region" description="Basic residues" evidence="3">
    <location>
        <begin position="396"/>
        <end position="406"/>
    </location>
</feature>
<keyword evidence="1" id="KW-0677">Repeat</keyword>
<feature type="compositionally biased region" description="Low complexity" evidence="3">
    <location>
        <begin position="1746"/>
        <end position="1756"/>
    </location>
</feature>
<feature type="compositionally biased region" description="Acidic residues" evidence="3">
    <location>
        <begin position="287"/>
        <end position="299"/>
    </location>
</feature>
<evidence type="ECO:0000256" key="3">
    <source>
        <dbReference type="SAM" id="MobiDB-lite"/>
    </source>
</evidence>
<accession>A0ABR0TD63</accession>
<evidence type="ECO:0000313" key="6">
    <source>
        <dbReference type="Proteomes" id="UP001341245"/>
    </source>
</evidence>
<feature type="compositionally biased region" description="Polar residues" evidence="3">
    <location>
        <begin position="342"/>
        <end position="391"/>
    </location>
</feature>
<organism evidence="5 6">
    <name type="scientific">Aureobasidium pullulans</name>
    <name type="common">Black yeast</name>
    <name type="synonym">Pullularia pullulans</name>
    <dbReference type="NCBI Taxonomy" id="5580"/>
    <lineage>
        <taxon>Eukaryota</taxon>
        <taxon>Fungi</taxon>
        <taxon>Dikarya</taxon>
        <taxon>Ascomycota</taxon>
        <taxon>Pezizomycotina</taxon>
        <taxon>Dothideomycetes</taxon>
        <taxon>Dothideomycetidae</taxon>
        <taxon>Dothideales</taxon>
        <taxon>Saccotheciaceae</taxon>
        <taxon>Aureobasidium</taxon>
    </lineage>
</organism>
<feature type="domain" description="K Homology" evidence="4">
    <location>
        <begin position="1446"/>
        <end position="1513"/>
    </location>
</feature>
<feature type="compositionally biased region" description="Polar residues" evidence="3">
    <location>
        <begin position="307"/>
        <end position="321"/>
    </location>
</feature>
<protein>
    <recommendedName>
        <fullName evidence="4">K Homology domain-containing protein</fullName>
    </recommendedName>
</protein>
<feature type="compositionally biased region" description="Polar residues" evidence="3">
    <location>
        <begin position="1680"/>
        <end position="1704"/>
    </location>
</feature>
<name>A0ABR0TD63_AURPU</name>
<dbReference type="SUPFAM" id="SSF54791">
    <property type="entry name" value="Eukaryotic type KH-domain (KH-domain type I)"/>
    <property type="match status" value="4"/>
</dbReference>
<dbReference type="InterPro" id="IPR036612">
    <property type="entry name" value="KH_dom_type_1_sf"/>
</dbReference>
<feature type="region of interest" description="Disordered" evidence="3">
    <location>
        <begin position="1632"/>
        <end position="1773"/>
    </location>
</feature>